<dbReference type="EMBL" id="ML976617">
    <property type="protein sequence ID" value="KAF1843626.1"/>
    <property type="molecule type" value="Genomic_DNA"/>
</dbReference>
<dbReference type="Proteomes" id="UP000800039">
    <property type="component" value="Unassembled WGS sequence"/>
</dbReference>
<feature type="compositionally biased region" description="Basic and acidic residues" evidence="1">
    <location>
        <begin position="126"/>
        <end position="139"/>
    </location>
</feature>
<dbReference type="GeneID" id="63855212"/>
<proteinExistence type="predicted"/>
<evidence type="ECO:0000313" key="3">
    <source>
        <dbReference type="Proteomes" id="UP000800039"/>
    </source>
</evidence>
<accession>A0A9P4GE33</accession>
<evidence type="ECO:0000256" key="1">
    <source>
        <dbReference type="SAM" id="MobiDB-lite"/>
    </source>
</evidence>
<comment type="caution">
    <text evidence="2">The sequence shown here is derived from an EMBL/GenBank/DDBJ whole genome shotgun (WGS) entry which is preliminary data.</text>
</comment>
<keyword evidence="3" id="KW-1185">Reference proteome</keyword>
<dbReference type="OrthoDB" id="10579802at2759"/>
<sequence length="276" mass="32133">MYSASMISSAAPSPTVAYNDETTRMRMGYTYPDENNQDRRSEVWITFHGTKYKSNTHEVSPRSSLHDGPGYEDGLLNASNFAFETRIPELRYIKPQRWQGQVYPLWKAKFGAVQSTDTKEIVRRKLKEENQKRKADHDSQNPNKKTKVTTIANDIASDTDEKDDTVYMNANALFERFYEFDKTLSKNAYERVGLCLQYRDSLTKPPPIALLRQLHENGKDFARHDPAKVWTDPAWVKFLETHAPDSMSARDTYLAWRADIDKWREDLARMLKKYSE</sequence>
<organism evidence="2 3">
    <name type="scientific">Cucurbitaria berberidis CBS 394.84</name>
    <dbReference type="NCBI Taxonomy" id="1168544"/>
    <lineage>
        <taxon>Eukaryota</taxon>
        <taxon>Fungi</taxon>
        <taxon>Dikarya</taxon>
        <taxon>Ascomycota</taxon>
        <taxon>Pezizomycotina</taxon>
        <taxon>Dothideomycetes</taxon>
        <taxon>Pleosporomycetidae</taxon>
        <taxon>Pleosporales</taxon>
        <taxon>Pleosporineae</taxon>
        <taxon>Cucurbitariaceae</taxon>
        <taxon>Cucurbitaria</taxon>
    </lineage>
</organism>
<name>A0A9P4GE33_9PLEO</name>
<reference evidence="2" key="1">
    <citation type="submission" date="2020-01" db="EMBL/GenBank/DDBJ databases">
        <authorList>
            <consortium name="DOE Joint Genome Institute"/>
            <person name="Haridas S."/>
            <person name="Albert R."/>
            <person name="Binder M."/>
            <person name="Bloem J."/>
            <person name="Labutti K."/>
            <person name="Salamov A."/>
            <person name="Andreopoulos B."/>
            <person name="Baker S.E."/>
            <person name="Barry K."/>
            <person name="Bills G."/>
            <person name="Bluhm B.H."/>
            <person name="Cannon C."/>
            <person name="Castanera R."/>
            <person name="Culley D.E."/>
            <person name="Daum C."/>
            <person name="Ezra D."/>
            <person name="Gonzalez J.B."/>
            <person name="Henrissat B."/>
            <person name="Kuo A."/>
            <person name="Liang C."/>
            <person name="Lipzen A."/>
            <person name="Lutzoni F."/>
            <person name="Magnuson J."/>
            <person name="Mondo S."/>
            <person name="Nolan M."/>
            <person name="Ohm R."/>
            <person name="Pangilinan J."/>
            <person name="Park H.-J."/>
            <person name="Ramirez L."/>
            <person name="Alfaro M."/>
            <person name="Sun H."/>
            <person name="Tritt A."/>
            <person name="Yoshinaga Y."/>
            <person name="Zwiers L.-H."/>
            <person name="Turgeon B.G."/>
            <person name="Goodwin S.B."/>
            <person name="Spatafora J.W."/>
            <person name="Crous P.W."/>
            <person name="Grigoriev I.V."/>
        </authorList>
    </citation>
    <scope>NUCLEOTIDE SEQUENCE</scope>
    <source>
        <strain evidence="2">CBS 394.84</strain>
    </source>
</reference>
<dbReference type="RefSeq" id="XP_040786189.1">
    <property type="nucleotide sequence ID" value="XM_040937962.1"/>
</dbReference>
<gene>
    <name evidence="2" type="ORF">K460DRAFT_418658</name>
</gene>
<feature type="region of interest" description="Disordered" evidence="1">
    <location>
        <begin position="126"/>
        <end position="145"/>
    </location>
</feature>
<dbReference type="AlphaFoldDB" id="A0A9P4GE33"/>
<evidence type="ECO:0000313" key="2">
    <source>
        <dbReference type="EMBL" id="KAF1843626.1"/>
    </source>
</evidence>
<protein>
    <submittedName>
        <fullName evidence="2">Uncharacterized protein</fullName>
    </submittedName>
</protein>